<dbReference type="PANTHER" id="PTHR31511">
    <property type="entry name" value="PROTEIN CBG23764"/>
    <property type="match status" value="1"/>
</dbReference>
<accession>A0AAN7VGN0</accession>
<keyword evidence="2" id="KW-1185">Reference proteome</keyword>
<comment type="caution">
    <text evidence="1">The sequence shown here is derived from an EMBL/GenBank/DDBJ whole genome shotgun (WGS) entry which is preliminary data.</text>
</comment>
<organism evidence="1 2">
    <name type="scientific">Pyrocoelia pectoralis</name>
    <dbReference type="NCBI Taxonomy" id="417401"/>
    <lineage>
        <taxon>Eukaryota</taxon>
        <taxon>Metazoa</taxon>
        <taxon>Ecdysozoa</taxon>
        <taxon>Arthropoda</taxon>
        <taxon>Hexapoda</taxon>
        <taxon>Insecta</taxon>
        <taxon>Pterygota</taxon>
        <taxon>Neoptera</taxon>
        <taxon>Endopterygota</taxon>
        <taxon>Coleoptera</taxon>
        <taxon>Polyphaga</taxon>
        <taxon>Elateriformia</taxon>
        <taxon>Elateroidea</taxon>
        <taxon>Lampyridae</taxon>
        <taxon>Lampyrinae</taxon>
        <taxon>Pyrocoelia</taxon>
    </lineage>
</organism>
<dbReference type="EMBL" id="JAVRBK010000002">
    <property type="protein sequence ID" value="KAK5648355.1"/>
    <property type="molecule type" value="Genomic_DNA"/>
</dbReference>
<evidence type="ECO:0000313" key="2">
    <source>
        <dbReference type="Proteomes" id="UP001329430"/>
    </source>
</evidence>
<sequence length="246" mass="27766">MSKRPRGVQKYCDDCSEHVPDYTAHLRSIKHKNNCLSTSVGGIQELKSAFKCRIVSYRVTADHQFINLIEFMAALAGPIKKVVRHQLEVLGCVKANCDLYGYFILEAKGKGEIKAFNTRNHVLTINSDLSKWLEDVTSSFDVQASSFQEKDSGWALQHWLFIEVNINKNSPLWGSTYIPTPPSIARKRAIVNVKNTDVACFGWAIMSAIDTPTGHVELPSSYRHYSEVFNFEGIGLPRKTRCHCQI</sequence>
<reference evidence="1 2" key="1">
    <citation type="journal article" date="2024" name="Insects">
        <title>An Improved Chromosome-Level Genome Assembly of the Firefly Pyrocoelia pectoralis.</title>
        <authorList>
            <person name="Fu X."/>
            <person name="Meyer-Rochow V.B."/>
            <person name="Ballantyne L."/>
            <person name="Zhu X."/>
        </authorList>
    </citation>
    <scope>NUCLEOTIDE SEQUENCE [LARGE SCALE GENOMIC DNA]</scope>
    <source>
        <strain evidence="1">XCY_ONT2</strain>
    </source>
</reference>
<name>A0AAN7VGN0_9COLE</name>
<gene>
    <name evidence="1" type="ORF">RI129_003247</name>
</gene>
<dbReference type="Proteomes" id="UP001329430">
    <property type="component" value="Chromosome 2"/>
</dbReference>
<proteinExistence type="predicted"/>
<evidence type="ECO:0000313" key="1">
    <source>
        <dbReference type="EMBL" id="KAK5648355.1"/>
    </source>
</evidence>
<dbReference type="PANTHER" id="PTHR31511:SF12">
    <property type="entry name" value="RHO TERMINATION FACTOR N-TERMINAL DOMAIN-CONTAINING PROTEIN"/>
    <property type="match status" value="1"/>
</dbReference>
<protein>
    <submittedName>
        <fullName evidence="1">Uncharacterized protein</fullName>
    </submittedName>
</protein>
<dbReference type="AlphaFoldDB" id="A0AAN7VGN0"/>